<sequence length="32" mass="3819">MEQNLDIVDLKDCIKTDEDIEIIPLNQRYEDP</sequence>
<dbReference type="Proteomes" id="UP000663848">
    <property type="component" value="Unassembled WGS sequence"/>
</dbReference>
<dbReference type="EMBL" id="CAJOBR010003843">
    <property type="protein sequence ID" value="CAF4754731.1"/>
    <property type="molecule type" value="Genomic_DNA"/>
</dbReference>
<gene>
    <name evidence="1" type="ORF">QYT958_LOCUS21233</name>
</gene>
<evidence type="ECO:0000313" key="2">
    <source>
        <dbReference type="Proteomes" id="UP000663848"/>
    </source>
</evidence>
<dbReference type="AlphaFoldDB" id="A0A821LQM3"/>
<comment type="caution">
    <text evidence="1">The sequence shown here is derived from an EMBL/GenBank/DDBJ whole genome shotgun (WGS) entry which is preliminary data.</text>
</comment>
<evidence type="ECO:0000313" key="1">
    <source>
        <dbReference type="EMBL" id="CAF4754731.1"/>
    </source>
</evidence>
<protein>
    <submittedName>
        <fullName evidence="1">Uncharacterized protein</fullName>
    </submittedName>
</protein>
<accession>A0A821LQM3</accession>
<reference evidence="1" key="1">
    <citation type="submission" date="2021-02" db="EMBL/GenBank/DDBJ databases">
        <authorList>
            <person name="Nowell W R."/>
        </authorList>
    </citation>
    <scope>NUCLEOTIDE SEQUENCE</scope>
</reference>
<proteinExistence type="predicted"/>
<name>A0A821LQM3_9BILA</name>
<organism evidence="1 2">
    <name type="scientific">Rotaria socialis</name>
    <dbReference type="NCBI Taxonomy" id="392032"/>
    <lineage>
        <taxon>Eukaryota</taxon>
        <taxon>Metazoa</taxon>
        <taxon>Spiralia</taxon>
        <taxon>Gnathifera</taxon>
        <taxon>Rotifera</taxon>
        <taxon>Eurotatoria</taxon>
        <taxon>Bdelloidea</taxon>
        <taxon>Philodinida</taxon>
        <taxon>Philodinidae</taxon>
        <taxon>Rotaria</taxon>
    </lineage>
</organism>
<feature type="non-terminal residue" evidence="1">
    <location>
        <position position="32"/>
    </location>
</feature>